<dbReference type="EMBL" id="BGPR01000011">
    <property type="protein sequence ID" value="GBL76856.1"/>
    <property type="molecule type" value="Genomic_DNA"/>
</dbReference>
<dbReference type="Proteomes" id="UP000499080">
    <property type="component" value="Unassembled WGS sequence"/>
</dbReference>
<evidence type="ECO:0000313" key="1">
    <source>
        <dbReference type="EMBL" id="GBL76856.1"/>
    </source>
</evidence>
<comment type="caution">
    <text evidence="1">The sequence shown here is derived from an EMBL/GenBank/DDBJ whole genome shotgun (WGS) entry which is preliminary data.</text>
</comment>
<protein>
    <submittedName>
        <fullName evidence="1">Uncharacterized protein</fullName>
    </submittedName>
</protein>
<reference evidence="1 2" key="1">
    <citation type="journal article" date="2019" name="Sci. Rep.">
        <title>Orb-weaving spider Araneus ventricosus genome elucidates the spidroin gene catalogue.</title>
        <authorList>
            <person name="Kono N."/>
            <person name="Nakamura H."/>
            <person name="Ohtoshi R."/>
            <person name="Moran D.A.P."/>
            <person name="Shinohara A."/>
            <person name="Yoshida Y."/>
            <person name="Fujiwara M."/>
            <person name="Mori M."/>
            <person name="Tomita M."/>
            <person name="Arakawa K."/>
        </authorList>
    </citation>
    <scope>NUCLEOTIDE SEQUENCE [LARGE SCALE GENOMIC DNA]</scope>
</reference>
<keyword evidence="2" id="KW-1185">Reference proteome</keyword>
<dbReference type="Gene3D" id="3.40.50.150">
    <property type="entry name" value="Vaccinia Virus protein VP39"/>
    <property type="match status" value="1"/>
</dbReference>
<evidence type="ECO:0000313" key="2">
    <source>
        <dbReference type="Proteomes" id="UP000499080"/>
    </source>
</evidence>
<accession>A0A4Y2ACA6</accession>
<dbReference type="InterPro" id="IPR029063">
    <property type="entry name" value="SAM-dependent_MTases_sf"/>
</dbReference>
<name>A0A4Y2ACA6_ARAVE</name>
<sequence length="161" mass="19218">MIAVDSFSYLLPRASNRSYDGFSRKEIQDIGPDFIYGSCFVSSTIVDREESQESFYAIFYQFLFRLLVTRPLKPYVFFMYMCDAEVIDPFIKMRVRRFLQVDPIKITLCMKEVYLWSNLPAIKGIKDNEYHLKKCRGCQFIEEDILNKFLQPLKDFFMQEE</sequence>
<proteinExistence type="predicted"/>
<gene>
    <name evidence="1" type="ORF">AVEN_12546_1</name>
</gene>
<organism evidence="1 2">
    <name type="scientific">Araneus ventricosus</name>
    <name type="common">Orbweaver spider</name>
    <name type="synonym">Epeira ventricosa</name>
    <dbReference type="NCBI Taxonomy" id="182803"/>
    <lineage>
        <taxon>Eukaryota</taxon>
        <taxon>Metazoa</taxon>
        <taxon>Ecdysozoa</taxon>
        <taxon>Arthropoda</taxon>
        <taxon>Chelicerata</taxon>
        <taxon>Arachnida</taxon>
        <taxon>Araneae</taxon>
        <taxon>Araneomorphae</taxon>
        <taxon>Entelegynae</taxon>
        <taxon>Araneoidea</taxon>
        <taxon>Araneidae</taxon>
        <taxon>Araneus</taxon>
    </lineage>
</organism>
<dbReference type="AlphaFoldDB" id="A0A4Y2ACA6"/>